<dbReference type="OrthoDB" id="120976at2759"/>
<keyword evidence="1" id="KW-0106">Calcium</keyword>
<dbReference type="InterPro" id="IPR011992">
    <property type="entry name" value="EF-hand-dom_pair"/>
</dbReference>
<dbReference type="InterPro" id="IPR001611">
    <property type="entry name" value="Leu-rich_rpt"/>
</dbReference>
<feature type="domain" description="EF-hand" evidence="2">
    <location>
        <begin position="736"/>
        <end position="771"/>
    </location>
</feature>
<dbReference type="Proteomes" id="UP000030762">
    <property type="component" value="Unassembled WGS sequence"/>
</dbReference>
<dbReference type="InParanoid" id="T0S997"/>
<dbReference type="VEuPathDB" id="FungiDB:SDRG_00758"/>
<dbReference type="PANTHER" id="PTHR24114">
    <property type="entry name" value="LEUCINE RICH REPEAT FAMILY PROTEIN"/>
    <property type="match status" value="1"/>
</dbReference>
<dbReference type="InterPro" id="IPR002048">
    <property type="entry name" value="EF_hand_dom"/>
</dbReference>
<dbReference type="PANTHER" id="PTHR24114:SF2">
    <property type="entry name" value="F-BOX DOMAIN-CONTAINING PROTEIN-RELATED"/>
    <property type="match status" value="1"/>
</dbReference>
<dbReference type="InterPro" id="IPR032675">
    <property type="entry name" value="LRR_dom_sf"/>
</dbReference>
<dbReference type="GO" id="GO:0005509">
    <property type="term" value="F:calcium ion binding"/>
    <property type="evidence" value="ECO:0007669"/>
    <property type="project" value="InterPro"/>
</dbReference>
<feature type="domain" description="EF-hand" evidence="2">
    <location>
        <begin position="700"/>
        <end position="735"/>
    </location>
</feature>
<dbReference type="Pfam" id="PF13516">
    <property type="entry name" value="LRR_6"/>
    <property type="match status" value="4"/>
</dbReference>
<dbReference type="InterPro" id="IPR052394">
    <property type="entry name" value="LRR-containing"/>
</dbReference>
<dbReference type="SUPFAM" id="SSF52047">
    <property type="entry name" value="RNI-like"/>
    <property type="match status" value="1"/>
</dbReference>
<evidence type="ECO:0000259" key="2">
    <source>
        <dbReference type="PROSITE" id="PS50222"/>
    </source>
</evidence>
<dbReference type="eggNOG" id="KOG4308">
    <property type="taxonomic scope" value="Eukaryota"/>
</dbReference>
<dbReference type="SMART" id="SM00368">
    <property type="entry name" value="LRR_RI"/>
    <property type="match status" value="6"/>
</dbReference>
<dbReference type="GeneID" id="19941485"/>
<protein>
    <recommendedName>
        <fullName evidence="2">EF-hand domain-containing protein</fullName>
    </recommendedName>
</protein>
<dbReference type="Pfam" id="PF13499">
    <property type="entry name" value="EF-hand_7"/>
    <property type="match status" value="1"/>
</dbReference>
<dbReference type="SUPFAM" id="SSF47473">
    <property type="entry name" value="EF-hand"/>
    <property type="match status" value="1"/>
</dbReference>
<dbReference type="OMA" id="ANWENYR"/>
<dbReference type="EMBL" id="JH767133">
    <property type="protein sequence ID" value="EQC41903.1"/>
    <property type="molecule type" value="Genomic_DNA"/>
</dbReference>
<keyword evidence="4" id="KW-1185">Reference proteome</keyword>
<evidence type="ECO:0000313" key="4">
    <source>
        <dbReference type="Proteomes" id="UP000030762"/>
    </source>
</evidence>
<dbReference type="InterPro" id="IPR018247">
    <property type="entry name" value="EF_Hand_1_Ca_BS"/>
</dbReference>
<dbReference type="Gene3D" id="1.10.238.10">
    <property type="entry name" value="EF-hand"/>
    <property type="match status" value="1"/>
</dbReference>
<dbReference type="Gene3D" id="3.80.10.10">
    <property type="entry name" value="Ribonuclease Inhibitor"/>
    <property type="match status" value="1"/>
</dbReference>
<feature type="non-terminal residue" evidence="3">
    <location>
        <position position="1"/>
    </location>
</feature>
<dbReference type="STRING" id="1156394.T0S997"/>
<name>T0S997_SAPDV</name>
<reference evidence="3 4" key="1">
    <citation type="submission" date="2012-04" db="EMBL/GenBank/DDBJ databases">
        <title>The Genome Sequence of Saprolegnia declina VS20.</title>
        <authorList>
            <consortium name="The Broad Institute Genome Sequencing Platform"/>
            <person name="Russ C."/>
            <person name="Nusbaum C."/>
            <person name="Tyler B."/>
            <person name="van West P."/>
            <person name="Dieguez-Uribeondo J."/>
            <person name="de Bruijn I."/>
            <person name="Tripathy S."/>
            <person name="Jiang R."/>
            <person name="Young S.K."/>
            <person name="Zeng Q."/>
            <person name="Gargeya S."/>
            <person name="Fitzgerald M."/>
            <person name="Haas B."/>
            <person name="Abouelleil A."/>
            <person name="Alvarado L."/>
            <person name="Arachchi H.M."/>
            <person name="Berlin A."/>
            <person name="Chapman S.B."/>
            <person name="Goldberg J."/>
            <person name="Griggs A."/>
            <person name="Gujja S."/>
            <person name="Hansen M."/>
            <person name="Howarth C."/>
            <person name="Imamovic A."/>
            <person name="Larimer J."/>
            <person name="McCowen C."/>
            <person name="Montmayeur A."/>
            <person name="Murphy C."/>
            <person name="Neiman D."/>
            <person name="Pearson M."/>
            <person name="Priest M."/>
            <person name="Roberts A."/>
            <person name="Saif S."/>
            <person name="Shea T."/>
            <person name="Sisk P."/>
            <person name="Sykes S."/>
            <person name="Wortman J."/>
            <person name="Nusbaum C."/>
            <person name="Birren B."/>
        </authorList>
    </citation>
    <scope>NUCLEOTIDE SEQUENCE [LARGE SCALE GENOMIC DNA]</scope>
    <source>
        <strain evidence="3 4">VS20</strain>
    </source>
</reference>
<dbReference type="PROSITE" id="PS50222">
    <property type="entry name" value="EF_HAND_2"/>
    <property type="match status" value="2"/>
</dbReference>
<accession>T0S997</accession>
<organism evidence="3 4">
    <name type="scientific">Saprolegnia diclina (strain VS20)</name>
    <dbReference type="NCBI Taxonomy" id="1156394"/>
    <lineage>
        <taxon>Eukaryota</taxon>
        <taxon>Sar</taxon>
        <taxon>Stramenopiles</taxon>
        <taxon>Oomycota</taxon>
        <taxon>Saprolegniomycetes</taxon>
        <taxon>Saprolegniales</taxon>
        <taxon>Saprolegniaceae</taxon>
        <taxon>Saprolegnia</taxon>
    </lineage>
</organism>
<dbReference type="AlphaFoldDB" id="T0S997"/>
<dbReference type="SMART" id="SM00054">
    <property type="entry name" value="EFh"/>
    <property type="match status" value="2"/>
</dbReference>
<gene>
    <name evidence="3" type="ORF">SDRG_00758</name>
</gene>
<dbReference type="CDD" id="cd00051">
    <property type="entry name" value="EFh"/>
    <property type="match status" value="1"/>
</dbReference>
<evidence type="ECO:0000313" key="3">
    <source>
        <dbReference type="EMBL" id="EQC41903.1"/>
    </source>
</evidence>
<evidence type="ECO:0000256" key="1">
    <source>
        <dbReference type="ARBA" id="ARBA00022837"/>
    </source>
</evidence>
<dbReference type="PROSITE" id="PS00018">
    <property type="entry name" value="EF_HAND_1"/>
    <property type="match status" value="1"/>
</dbReference>
<proteinExistence type="predicted"/>
<dbReference type="RefSeq" id="XP_008604472.1">
    <property type="nucleotide sequence ID" value="XM_008606250.1"/>
</dbReference>
<sequence>MLHGTPGRERPKDSKYGLSWYKNTFETEGLSINDKGEITALPPTPDAADATDASATVLARHPLVSTPLRPRQHAASWTRRQEKKLEPLGTRPAFKTSAPTKLLGRMSWDPDVLEIREANRRGHEPLPPEIAKLQADSLESRPTSQPVREILKQSALPYQPRAGSVAKFTNLARQSTFIDRSVDRLVASPRVTMNDDDAEDLLEALESPAPPTLKSSPSFGLSRVNQKKYFGAPARQTFYADYRELAAKQQLYAIPLGSSTVVDAIGRGETTDDDDDGSVNIASPRTHCLTRSIMAGRPAIPLVIRKNTTNVFDFSYQSLGDAYMEQFAECVGSLPFLEEINVRDNRLSDKGLHRLLTAVHQHLRLRKLDISENTIGADAAKILRVMIASPTCTLQHLVMAKADIDDFECAAFMSAFEKNASVEELVMPRNRIGEAEQLNVVKPEITTGGEAIASMLYVNEKLTKLDLSWNLLRLESGVTLAHSLEYNRNLLELHLAYNACGDAGAMTFGHVLSLNTTLRVLDLSYNNVGCRGALVLASAASNTKSLRLLLLNGNNIGKEGGRAIMFAMCNNKSDHGIDIEIAGCNLASTGKAEKAMFDPTNPAGEYNLDLSEPFDQMIANELLRLATYKKGCRFEKLKHHSRVERQQKKTKELRIDTAALQAVFLGLNMRPTLPTLEAILAAMKQLQPSTSVANLDEFDFSNMFFSALFCVIDTDSSGGIDAVELQTALQMLDIHMTDHDVTNVIAQYDLDNSGTIEGPEFVEFIKSYVRRQSTMPAKDQAFALRDVATNQVWQVPQEGRLELVFVYEREATLDSDDARHRLSDGGVAQLIKNIQSQAKSSSEKLDLLNMAVHDSEILFTAPQAYELLDQCGGLAKDVRVKEIANLVLQMLTAREAQRLVSMALSLRERAKLKLELGNAYTVIMGNPTAHFSLDLSAHTDRWVARKLVEVAQSEKKASIASQRGDTSQHANWENYRNEMLDGQRIVLTTSFFDSLPQAGRLEFDYVSTRRPPPGAQALSDRRYTQLLKELARDTYYVDMSEHDKHTATTLSPARMRWQKIRDSVRRDRFFNLTTFAQANIFRIKNTKEEIRLKLIQIEIVTSDRFLTVAQASRIVLSMPIGNFGRVEAARLLFSRLMDAENFVDIFDALSVPEQKVLATYLGWLNILNPLKPDRYYELDLSVLEDYAVAKILVHLAIVEEGDNWVDYSYAPGKNEPPLANWVLPASWDADDTGKGEGPRRSGILKLRFRSTPEDGCEPDWDARQEMKKRVLCGP</sequence>